<dbReference type="GO" id="GO:0004497">
    <property type="term" value="F:monooxygenase activity"/>
    <property type="evidence" value="ECO:0007669"/>
    <property type="project" value="UniProtKB-KW"/>
</dbReference>
<dbReference type="InterPro" id="IPR002938">
    <property type="entry name" value="FAD-bd"/>
</dbReference>
<dbReference type="Pfam" id="PF01494">
    <property type="entry name" value="FAD_binding_3"/>
    <property type="match status" value="2"/>
</dbReference>
<dbReference type="PRINTS" id="PR00420">
    <property type="entry name" value="RNGMNOXGNASE"/>
</dbReference>
<dbReference type="PANTHER" id="PTHR13789:SF268">
    <property type="entry name" value="5-METHYLPHENAZINE-1-CARBOXYLATE 1-MONOOXYGENASE"/>
    <property type="match status" value="1"/>
</dbReference>
<name>A0A345ZV69_9HYPH</name>
<evidence type="ECO:0000313" key="4">
    <source>
        <dbReference type="EMBL" id="AXK80816.1"/>
    </source>
</evidence>
<dbReference type="EMBL" id="CP031417">
    <property type="protein sequence ID" value="AXK80816.1"/>
    <property type="molecule type" value="Genomic_DNA"/>
</dbReference>
<feature type="domain" description="FAD-binding" evidence="3">
    <location>
        <begin position="297"/>
        <end position="337"/>
    </location>
</feature>
<keyword evidence="1" id="KW-0560">Oxidoreductase</keyword>
<evidence type="ECO:0000256" key="1">
    <source>
        <dbReference type="ARBA" id="ARBA00023002"/>
    </source>
</evidence>
<dbReference type="PANTHER" id="PTHR13789">
    <property type="entry name" value="MONOOXYGENASE"/>
    <property type="match status" value="1"/>
</dbReference>
<dbReference type="InterPro" id="IPR050493">
    <property type="entry name" value="FAD-dep_Monooxygenase_BioMet"/>
</dbReference>
<dbReference type="SUPFAM" id="SSF51905">
    <property type="entry name" value="FAD/NAD(P)-binding domain"/>
    <property type="match status" value="1"/>
</dbReference>
<proteinExistence type="predicted"/>
<dbReference type="NCBIfam" id="NF005720">
    <property type="entry name" value="PRK07538.1"/>
    <property type="match status" value="1"/>
</dbReference>
<organism evidence="4 5">
    <name type="scientific">Pseudolabrys taiwanensis</name>
    <dbReference type="NCBI Taxonomy" id="331696"/>
    <lineage>
        <taxon>Bacteria</taxon>
        <taxon>Pseudomonadati</taxon>
        <taxon>Pseudomonadota</taxon>
        <taxon>Alphaproteobacteria</taxon>
        <taxon>Hyphomicrobiales</taxon>
        <taxon>Xanthobacteraceae</taxon>
        <taxon>Pseudolabrys</taxon>
    </lineage>
</organism>
<dbReference type="InterPro" id="IPR036188">
    <property type="entry name" value="FAD/NAD-bd_sf"/>
</dbReference>
<dbReference type="AlphaFoldDB" id="A0A345ZV69"/>
<dbReference type="Gene3D" id="3.30.9.30">
    <property type="match status" value="1"/>
</dbReference>
<reference evidence="4 5" key="1">
    <citation type="submission" date="2018-07" db="EMBL/GenBank/DDBJ databases">
        <authorList>
            <person name="Quirk P.G."/>
            <person name="Krulwich T.A."/>
        </authorList>
    </citation>
    <scope>NUCLEOTIDE SEQUENCE [LARGE SCALE GENOMIC DNA]</scope>
    <source>
        <strain evidence="4 5">CC-BB4</strain>
    </source>
</reference>
<keyword evidence="5" id="KW-1185">Reference proteome</keyword>
<protein>
    <submittedName>
        <fullName evidence="4">Flavin-dependent oxidoreductase</fullName>
    </submittedName>
</protein>
<dbReference type="RefSeq" id="WP_115690828.1">
    <property type="nucleotide sequence ID" value="NZ_CP031417.1"/>
</dbReference>
<dbReference type="SUPFAM" id="SSF54373">
    <property type="entry name" value="FAD-linked reductases, C-terminal domain"/>
    <property type="match status" value="1"/>
</dbReference>
<dbReference type="GO" id="GO:0071949">
    <property type="term" value="F:FAD binding"/>
    <property type="evidence" value="ECO:0007669"/>
    <property type="project" value="InterPro"/>
</dbReference>
<sequence>MTDNRVIIAGGGIGGLATALTLHQIGVPCIVYEAVREMRPLGVGINMQPNAVRELYDLGFTAADLDRVGLPAKEWALVGLNGNDIYAEPRGLDAGYNWPQYAVHRGRFHMMLHDKAVARMGAGAVQLGSRVTGYRKNADGGVTALIEHADGTTSQQRGALLIAADGIHSAIRAQMHPHQPPIHWGGAVMWRGTTWGKPIRSGASFVGLGTHRQRVVFYPISHPDPRTGLSMINWIAEVTMDNAEGWKQAGWFRQVQTADFAHHFDSWVWDWLDVPALIKGADVAFENPMIDRDPVPTWQDGPVLLLGDAAHAMYPTGSNGGSQAIVDARVLGATMVEHGATPDALAAFDEKLCGPISQLILRNRGAGPFGLLNLVDERCGGTFDNIDDVIPPQERAAFMAGYKAAAGFAIEALNTAPPTIAKGAKARALQTA</sequence>
<evidence type="ECO:0000256" key="2">
    <source>
        <dbReference type="ARBA" id="ARBA00023033"/>
    </source>
</evidence>
<feature type="domain" description="FAD-binding" evidence="3">
    <location>
        <begin position="5"/>
        <end position="175"/>
    </location>
</feature>
<accession>A0A345ZV69</accession>
<keyword evidence="2" id="KW-0503">Monooxygenase</keyword>
<dbReference type="OrthoDB" id="4230779at2"/>
<dbReference type="Gene3D" id="3.50.50.60">
    <property type="entry name" value="FAD/NAD(P)-binding domain"/>
    <property type="match status" value="1"/>
</dbReference>
<dbReference type="Proteomes" id="UP000254889">
    <property type="component" value="Chromosome"/>
</dbReference>
<gene>
    <name evidence="4" type="ORF">DW352_10025</name>
</gene>
<dbReference type="KEGG" id="ptaw:DW352_10025"/>
<evidence type="ECO:0000259" key="3">
    <source>
        <dbReference type="Pfam" id="PF01494"/>
    </source>
</evidence>
<evidence type="ECO:0000313" key="5">
    <source>
        <dbReference type="Proteomes" id="UP000254889"/>
    </source>
</evidence>